<dbReference type="PANTHER" id="PTHR36681:SF3">
    <property type="entry name" value="NUCLEAR GTPASE, GERMINAL CENTER-ASSOCIATED, TANDEM DUPLICATE 3"/>
    <property type="match status" value="1"/>
</dbReference>
<evidence type="ECO:0000313" key="4">
    <source>
        <dbReference type="EMBL" id="KAJ9154757.1"/>
    </source>
</evidence>
<dbReference type="PANTHER" id="PTHR36681">
    <property type="entry name" value="NUCLEAR GTPASE, GERMINAL CENTER-ASSOCIATED, TANDEM DUPLICATE 3"/>
    <property type="match status" value="1"/>
</dbReference>
<sequence>MLFLERFLPTNGVRACTAAVTEIAWNGSDDPQEYFRAEVEFISRENWKHELGILLGDLVGENCELSKDYLNEETEAGVAYAKLKAVYPDKTRTKEMVAQCLAQELLEVPEVQKLLGKTKKINAPDAETFRGALQRYLDSNEKIGTAKREKKSMAFWPLVKVVRVYCKADVLSTGLVIADLPGVQDANAARSAVADKYLAECSALCVVSPITRAADDKVAKNLLSKSFRRQLKMDGIYSNVIFICTKTDDVSVRESLDSFDSGPIQATIAREKEIKEALHVETEALGELKTQQNLTEVREEQLSRDHVVWKRLQKRAEKGQEVHAPHKTPQKRKRPTQPITRRKGARPTLADSDSDEDEQIEQPLTLDQIRTEMNRFDEELEQANDELAQLQEQVTAVKGRISGLGIEKEGIISQRVALCIKMRNDYAREAIKADFAAGIREIDEDDAAGEDGQDFDPSKLKRDYNEVARSLPVFCISNRAFEQVWEGAQIESPIQGFRTLDETEIPQLKEHAKGLTENMRLLKSKTFLNDFMALLTSLLLWVESEGSGLNLRIEMGDKEQGYEIKHLNVSLDTLDRDLKDASQSLVMHLLQAVDQGVTKQSSTAVKAGTSAVISVARSWGEKTSEGGVHWGTYKAICRRSGEKTKAKTARNFNEEILEPYQQKIATDWERIFAEEVPRILDDFVRECGKLLQEFHHAMSGRPELERCKAVPLALLGQQIRSHVHAIQDLGATSKLSIQGQQREAGRLFLPHIKMTMQKGYNDCAAVTGKGCFLNMKKIMENYVEKVRTKLYRNAAAKVRTELERGFRDVGSDATAKLREIVSTMGKDYKSVILGSEIIEASHMARDHIRQLLPTVDSRFRDVLGFEIRNADSKDVPLAQFAASMVNTQAL</sequence>
<feature type="coiled-coil region" evidence="1">
    <location>
        <begin position="366"/>
        <end position="400"/>
    </location>
</feature>
<dbReference type="EMBL" id="JANBVO010000004">
    <property type="protein sequence ID" value="KAJ9154757.1"/>
    <property type="molecule type" value="Genomic_DNA"/>
</dbReference>
<evidence type="ECO:0000313" key="5">
    <source>
        <dbReference type="Proteomes" id="UP001174694"/>
    </source>
</evidence>
<feature type="compositionally biased region" description="Basic and acidic residues" evidence="2">
    <location>
        <begin position="314"/>
        <end position="324"/>
    </location>
</feature>
<dbReference type="InterPro" id="IPR056024">
    <property type="entry name" value="DUF7605"/>
</dbReference>
<keyword evidence="1" id="KW-0175">Coiled coil</keyword>
<feature type="region of interest" description="Disordered" evidence="2">
    <location>
        <begin position="314"/>
        <end position="365"/>
    </location>
</feature>
<dbReference type="Proteomes" id="UP001174694">
    <property type="component" value="Unassembled WGS sequence"/>
</dbReference>
<evidence type="ECO:0000256" key="2">
    <source>
        <dbReference type="SAM" id="MobiDB-lite"/>
    </source>
</evidence>
<feature type="domain" description="DUF7605" evidence="3">
    <location>
        <begin position="626"/>
        <end position="785"/>
    </location>
</feature>
<dbReference type="AlphaFoldDB" id="A0AA38RQF7"/>
<reference evidence="4" key="1">
    <citation type="submission" date="2022-07" db="EMBL/GenBank/DDBJ databases">
        <title>Fungi with potential for degradation of polypropylene.</title>
        <authorList>
            <person name="Gostincar C."/>
        </authorList>
    </citation>
    <scope>NUCLEOTIDE SEQUENCE</scope>
    <source>
        <strain evidence="4">EXF-13308</strain>
    </source>
</reference>
<comment type="caution">
    <text evidence="4">The sequence shown here is derived from an EMBL/GenBank/DDBJ whole genome shotgun (WGS) entry which is preliminary data.</text>
</comment>
<dbReference type="InterPro" id="IPR027417">
    <property type="entry name" value="P-loop_NTPase"/>
</dbReference>
<dbReference type="Gene3D" id="3.40.50.300">
    <property type="entry name" value="P-loop containing nucleotide triphosphate hydrolases"/>
    <property type="match status" value="1"/>
</dbReference>
<evidence type="ECO:0000259" key="3">
    <source>
        <dbReference type="Pfam" id="PF24564"/>
    </source>
</evidence>
<gene>
    <name evidence="4" type="ORF">NKR23_g2251</name>
</gene>
<keyword evidence="5" id="KW-1185">Reference proteome</keyword>
<organism evidence="4 5">
    <name type="scientific">Pleurostoma richardsiae</name>
    <dbReference type="NCBI Taxonomy" id="41990"/>
    <lineage>
        <taxon>Eukaryota</taxon>
        <taxon>Fungi</taxon>
        <taxon>Dikarya</taxon>
        <taxon>Ascomycota</taxon>
        <taxon>Pezizomycotina</taxon>
        <taxon>Sordariomycetes</taxon>
        <taxon>Sordariomycetidae</taxon>
        <taxon>Calosphaeriales</taxon>
        <taxon>Pleurostomataceae</taxon>
        <taxon>Pleurostoma</taxon>
    </lineage>
</organism>
<name>A0AA38RQF7_9PEZI</name>
<accession>A0AA38RQF7</accession>
<feature type="compositionally biased region" description="Basic residues" evidence="2">
    <location>
        <begin position="325"/>
        <end position="345"/>
    </location>
</feature>
<proteinExistence type="predicted"/>
<protein>
    <submittedName>
        <fullName evidence="4">Nuclear GTPase SLIP-GC</fullName>
    </submittedName>
</protein>
<evidence type="ECO:0000256" key="1">
    <source>
        <dbReference type="SAM" id="Coils"/>
    </source>
</evidence>
<dbReference type="Pfam" id="PF24564">
    <property type="entry name" value="DUF7605"/>
    <property type="match status" value="1"/>
</dbReference>